<dbReference type="InterPro" id="IPR036909">
    <property type="entry name" value="Cyt_c-like_dom_sf"/>
</dbReference>
<name>A0ABN5NPS4_9PROT</name>
<sequence>MDILFQDWINLILRWAHLITGIAWIGSSFYFVWLDLSLRKRPGMDEGVYGEAWMVHGGGFYHVNKWMVAPSSMPAELHWFKYEAYFTWITGFALLVTMYYWSAESYLIDPSVLALTKMDAILIGLGSLFAGWVIYDIICKSAIGKSTGKLAVALFILIMAAAYLFTHVFSGRGAFIHVGAMIGTIMAANVFRIIIPNQKKVVASLMAGEKPDPKLGLQAKQRSTHNNYLTLPVLLMMISNHYSMLFSHDQSWLIVGLILIIGGLVRHFFNTRNAGGTGKAIAWQLPSAAVGMAILAMFASYDPNAVKRADEDVITANHALAIVQTRCSTCHSANPSDEGFDEAPAGVMFDDLAQIEANAQRVLAQAVIGRAMPLGNMTEMTDEERAQLGQWIRAGMPE</sequence>
<feature type="domain" description="Cytochrome c" evidence="6">
    <location>
        <begin position="286"/>
        <end position="396"/>
    </location>
</feature>
<evidence type="ECO:0000256" key="3">
    <source>
        <dbReference type="ARBA" id="ARBA00023004"/>
    </source>
</evidence>
<gene>
    <name evidence="7" type="ORF">DY252_03215</name>
</gene>
<feature type="transmembrane region" description="Helical" evidence="5">
    <location>
        <begin position="82"/>
        <end position="101"/>
    </location>
</feature>
<evidence type="ECO:0000313" key="7">
    <source>
        <dbReference type="EMBL" id="AXO16699.1"/>
    </source>
</evidence>
<organism evidence="7 8">
    <name type="scientific">Thalassospira indica</name>
    <dbReference type="NCBI Taxonomy" id="1891279"/>
    <lineage>
        <taxon>Bacteria</taxon>
        <taxon>Pseudomonadati</taxon>
        <taxon>Pseudomonadota</taxon>
        <taxon>Alphaproteobacteria</taxon>
        <taxon>Rhodospirillales</taxon>
        <taxon>Thalassospiraceae</taxon>
        <taxon>Thalassospira</taxon>
    </lineage>
</organism>
<reference evidence="7 8" key="1">
    <citation type="submission" date="2018-08" db="EMBL/GenBank/DDBJ databases">
        <title>Complete genome sequence of type strain Thalassospira indica MCCC 1A01103T, isolated from isolated from deep seawater of the Indian Ocean.</title>
        <authorList>
            <person name="Liu Y."/>
        </authorList>
    </citation>
    <scope>NUCLEOTIDE SEQUENCE [LARGE SCALE GENOMIC DNA]</scope>
    <source>
        <strain evidence="7 8">PB8BT</strain>
    </source>
</reference>
<evidence type="ECO:0000256" key="1">
    <source>
        <dbReference type="ARBA" id="ARBA00022617"/>
    </source>
</evidence>
<evidence type="ECO:0000313" key="8">
    <source>
        <dbReference type="Proteomes" id="UP000256971"/>
    </source>
</evidence>
<protein>
    <submittedName>
        <fullName evidence="7">Cysteine desulfurase</fullName>
    </submittedName>
</protein>
<keyword evidence="5" id="KW-0472">Membrane</keyword>
<keyword evidence="5" id="KW-1133">Transmembrane helix</keyword>
<feature type="transmembrane region" description="Helical" evidence="5">
    <location>
        <begin position="251"/>
        <end position="269"/>
    </location>
</feature>
<feature type="transmembrane region" description="Helical" evidence="5">
    <location>
        <begin position="121"/>
        <end position="138"/>
    </location>
</feature>
<evidence type="ECO:0000256" key="2">
    <source>
        <dbReference type="ARBA" id="ARBA00022723"/>
    </source>
</evidence>
<dbReference type="InterPro" id="IPR009056">
    <property type="entry name" value="Cyt_c-like_dom"/>
</dbReference>
<feature type="transmembrane region" description="Helical" evidence="5">
    <location>
        <begin position="150"/>
        <end position="169"/>
    </location>
</feature>
<keyword evidence="1 4" id="KW-0349">Heme</keyword>
<dbReference type="SUPFAM" id="SSF46626">
    <property type="entry name" value="Cytochrome c"/>
    <property type="match status" value="1"/>
</dbReference>
<keyword evidence="2 4" id="KW-0479">Metal-binding</keyword>
<keyword evidence="8" id="KW-1185">Reference proteome</keyword>
<feature type="transmembrane region" description="Helical" evidence="5">
    <location>
        <begin position="12"/>
        <end position="34"/>
    </location>
</feature>
<dbReference type="InterPro" id="IPR010389">
    <property type="entry name" value="Urate_ox_N"/>
</dbReference>
<dbReference type="PROSITE" id="PS51007">
    <property type="entry name" value="CYTC"/>
    <property type="match status" value="1"/>
</dbReference>
<evidence type="ECO:0000259" key="6">
    <source>
        <dbReference type="PROSITE" id="PS51007"/>
    </source>
</evidence>
<evidence type="ECO:0000256" key="4">
    <source>
        <dbReference type="PROSITE-ProRule" id="PRU00433"/>
    </source>
</evidence>
<evidence type="ECO:0000256" key="5">
    <source>
        <dbReference type="SAM" id="Phobius"/>
    </source>
</evidence>
<feature type="transmembrane region" description="Helical" evidence="5">
    <location>
        <begin position="175"/>
        <end position="195"/>
    </location>
</feature>
<dbReference type="Proteomes" id="UP000256971">
    <property type="component" value="Chromosome"/>
</dbReference>
<keyword evidence="3 4" id="KW-0408">Iron</keyword>
<dbReference type="Pfam" id="PF06181">
    <property type="entry name" value="Urate_ox_N"/>
    <property type="match status" value="1"/>
</dbReference>
<dbReference type="EMBL" id="CP031555">
    <property type="protein sequence ID" value="AXO16699.1"/>
    <property type="molecule type" value="Genomic_DNA"/>
</dbReference>
<proteinExistence type="predicted"/>
<keyword evidence="5" id="KW-0812">Transmembrane</keyword>
<accession>A0ABN5NPS4</accession>
<feature type="transmembrane region" description="Helical" evidence="5">
    <location>
        <begin position="281"/>
        <end position="301"/>
    </location>
</feature>